<evidence type="ECO:0000313" key="2">
    <source>
        <dbReference type="EMBL" id="ERT05762.1"/>
    </source>
</evidence>
<dbReference type="InterPro" id="IPR003607">
    <property type="entry name" value="HD/PDEase_dom"/>
</dbReference>
<comment type="caution">
    <text evidence="2">The sequence shown here is derived from an EMBL/GenBank/DDBJ whole genome shotgun (WGS) entry which is preliminary data.</text>
</comment>
<accession>U7QEP7</accession>
<dbReference type="SMART" id="SM00471">
    <property type="entry name" value="HDc"/>
    <property type="match status" value="1"/>
</dbReference>
<evidence type="ECO:0000313" key="3">
    <source>
        <dbReference type="Proteomes" id="UP000017127"/>
    </source>
</evidence>
<dbReference type="AlphaFoldDB" id="U7QEP7"/>
<dbReference type="RefSeq" id="WP_023067965.1">
    <property type="nucleotide sequence ID" value="NZ_AUZM01000049.1"/>
</dbReference>
<organism evidence="2 3">
    <name type="scientific">Lyngbya aestuarii BL J</name>
    <dbReference type="NCBI Taxonomy" id="1348334"/>
    <lineage>
        <taxon>Bacteria</taxon>
        <taxon>Bacillati</taxon>
        <taxon>Cyanobacteriota</taxon>
        <taxon>Cyanophyceae</taxon>
        <taxon>Oscillatoriophycideae</taxon>
        <taxon>Oscillatoriales</taxon>
        <taxon>Microcoleaceae</taxon>
        <taxon>Lyngbya</taxon>
    </lineage>
</organism>
<dbReference type="GO" id="GO:0008893">
    <property type="term" value="F:guanosine-3',5'-bis(diphosphate) 3'-diphosphatase activity"/>
    <property type="evidence" value="ECO:0007669"/>
    <property type="project" value="TreeGrafter"/>
</dbReference>
<dbReference type="PATRIC" id="fig|1348334.3.peg.4129"/>
<name>U7QEP7_9CYAN</name>
<dbReference type="PANTHER" id="PTHR46246">
    <property type="entry name" value="GUANOSINE-3',5'-BIS(DIPHOSPHATE) 3'-PYROPHOSPHOHYDROLASE MESH1"/>
    <property type="match status" value="1"/>
</dbReference>
<dbReference type="Gene3D" id="1.10.3210.10">
    <property type="entry name" value="Hypothetical protein af1432"/>
    <property type="match status" value="1"/>
</dbReference>
<proteinExistence type="predicted"/>
<reference evidence="2 3" key="1">
    <citation type="journal article" date="2013" name="Front. Microbiol.">
        <title>Comparative genomic analyses of the cyanobacterium, Lyngbya aestuarii BL J, a powerful hydrogen producer.</title>
        <authorList>
            <person name="Kothari A."/>
            <person name="Vaughn M."/>
            <person name="Garcia-Pichel F."/>
        </authorList>
    </citation>
    <scope>NUCLEOTIDE SEQUENCE [LARGE SCALE GENOMIC DNA]</scope>
    <source>
        <strain evidence="2 3">BL J</strain>
    </source>
</reference>
<dbReference type="OrthoDB" id="9802385at2"/>
<dbReference type="EMBL" id="AUZM01000049">
    <property type="protein sequence ID" value="ERT05762.1"/>
    <property type="molecule type" value="Genomic_DNA"/>
</dbReference>
<dbReference type="Proteomes" id="UP000017127">
    <property type="component" value="Unassembled WGS sequence"/>
</dbReference>
<sequence>MILSSHFREALVYACELHAEQVRKGSGVPYVAHLLGVASIALEYGAKEDEAIAALLHDAIEDQGGVSTKQEIQRRFGETVATIVDGCSDTDQIPKPPWRERKQAYIDHIPNAEASVRLVSAADKLYNARSIVQDYRQVGEAIWERFTGGASGTLWYYRAIVDAFKRVEITPLVEELDRVVSQLEQLVSSESTDKTLEKTRLY</sequence>
<feature type="domain" description="HD/PDEase" evidence="1">
    <location>
        <begin position="26"/>
        <end position="137"/>
    </location>
</feature>
<gene>
    <name evidence="2" type="ORF">M595_4272</name>
</gene>
<dbReference type="Pfam" id="PF13328">
    <property type="entry name" value="HD_4"/>
    <property type="match status" value="1"/>
</dbReference>
<keyword evidence="3" id="KW-1185">Reference proteome</keyword>
<dbReference type="InterPro" id="IPR052194">
    <property type="entry name" value="MESH1"/>
</dbReference>
<dbReference type="SUPFAM" id="SSF109604">
    <property type="entry name" value="HD-domain/PDEase-like"/>
    <property type="match status" value="1"/>
</dbReference>
<dbReference type="PANTHER" id="PTHR46246:SF1">
    <property type="entry name" value="GUANOSINE-3',5'-BIS(DIPHOSPHATE) 3'-PYROPHOSPHOHYDROLASE MESH1"/>
    <property type="match status" value="1"/>
</dbReference>
<evidence type="ECO:0000259" key="1">
    <source>
        <dbReference type="SMART" id="SM00471"/>
    </source>
</evidence>
<protein>
    <submittedName>
        <fullName evidence="2">HD domain protein</fullName>
    </submittedName>
</protein>